<gene>
    <name evidence="1" type="ORF">ACFSFX_01005</name>
</gene>
<dbReference type="Proteomes" id="UP001597307">
    <property type="component" value="Unassembled WGS sequence"/>
</dbReference>
<evidence type="ECO:0000313" key="2">
    <source>
        <dbReference type="Proteomes" id="UP001597307"/>
    </source>
</evidence>
<reference evidence="2" key="1">
    <citation type="journal article" date="2019" name="Int. J. Syst. Evol. Microbiol.">
        <title>The Global Catalogue of Microorganisms (GCM) 10K type strain sequencing project: providing services to taxonomists for standard genome sequencing and annotation.</title>
        <authorList>
            <consortium name="The Broad Institute Genomics Platform"/>
            <consortium name="The Broad Institute Genome Sequencing Center for Infectious Disease"/>
            <person name="Wu L."/>
            <person name="Ma J."/>
        </authorList>
    </citation>
    <scope>NUCLEOTIDE SEQUENCE [LARGE SCALE GENOMIC DNA]</scope>
    <source>
        <strain evidence="2">JCM 11496</strain>
    </source>
</reference>
<name>A0ABW4Q544_9MICC</name>
<accession>A0ABW4Q544</accession>
<protein>
    <submittedName>
        <fullName evidence="1">Uncharacterized protein</fullName>
    </submittedName>
</protein>
<proteinExistence type="predicted"/>
<comment type="caution">
    <text evidence="1">The sequence shown here is derived from an EMBL/GenBank/DDBJ whole genome shotgun (WGS) entry which is preliminary data.</text>
</comment>
<organism evidence="1 2">
    <name type="scientific">Arthrobacter flavus</name>
    <dbReference type="NCBI Taxonomy" id="95172"/>
    <lineage>
        <taxon>Bacteria</taxon>
        <taxon>Bacillati</taxon>
        <taxon>Actinomycetota</taxon>
        <taxon>Actinomycetes</taxon>
        <taxon>Micrococcales</taxon>
        <taxon>Micrococcaceae</taxon>
        <taxon>Arthrobacter</taxon>
    </lineage>
</organism>
<dbReference type="EMBL" id="JBHUGA010000003">
    <property type="protein sequence ID" value="MFD1845174.1"/>
    <property type="molecule type" value="Genomic_DNA"/>
</dbReference>
<evidence type="ECO:0000313" key="1">
    <source>
        <dbReference type="EMBL" id="MFD1845174.1"/>
    </source>
</evidence>
<dbReference type="SUPFAM" id="SSF53335">
    <property type="entry name" value="S-adenosyl-L-methionine-dependent methyltransferases"/>
    <property type="match status" value="1"/>
</dbReference>
<sequence length="138" mass="15421">MTANVAQVFLEDGEWIATLRAINTCLGVGGLIAFESRVPSDQAWNRWTKELTQRVVDVDGEGPLEEWVHVTKVDGEFVTFDSPTIFLADGERIESRSTLRFRTQEAICRSLLEAGFTNPEVRDLPHAPGRGWLILAHA</sequence>
<dbReference type="InterPro" id="IPR029063">
    <property type="entry name" value="SAM-dependent_MTases_sf"/>
</dbReference>
<keyword evidence="2" id="KW-1185">Reference proteome</keyword>
<dbReference type="RefSeq" id="WP_343877195.1">
    <property type="nucleotide sequence ID" value="NZ_BAAAIJ010000003.1"/>
</dbReference>